<dbReference type="RefSeq" id="WP_144092034.1">
    <property type="nucleotide sequence ID" value="NZ_CAMLAP010000050.1"/>
</dbReference>
<dbReference type="NCBIfam" id="TIGR00176">
    <property type="entry name" value="mobB"/>
    <property type="match status" value="1"/>
</dbReference>
<dbReference type="Gene3D" id="3.40.50.300">
    <property type="entry name" value="P-loop containing nucleotide triphosphate hydrolases"/>
    <property type="match status" value="1"/>
</dbReference>
<dbReference type="EMBL" id="VMHM01000010">
    <property type="protein sequence ID" value="TSJ98445.1"/>
    <property type="molecule type" value="Genomic_DNA"/>
</dbReference>
<dbReference type="InterPro" id="IPR004435">
    <property type="entry name" value="MobB_dom"/>
</dbReference>
<organism evidence="2 3">
    <name type="scientific">Gilliamella apicola</name>
    <dbReference type="NCBI Taxonomy" id="1196095"/>
    <lineage>
        <taxon>Bacteria</taxon>
        <taxon>Pseudomonadati</taxon>
        <taxon>Pseudomonadota</taxon>
        <taxon>Gammaproteobacteria</taxon>
        <taxon>Orbales</taxon>
        <taxon>Orbaceae</taxon>
        <taxon>Gilliamella</taxon>
    </lineage>
</organism>
<dbReference type="Proteomes" id="UP000319483">
    <property type="component" value="Unassembled WGS sequence"/>
</dbReference>
<proteinExistence type="predicted"/>
<sequence>MNDRKIIGITGYSGSGKTTLLTKVIALLVEQGFKVATLKHAHHDIEFDIPGKDSYKLRKAGSLQTIVACNNRYALIHETPDKSIDLQTLINHFSDVDIILIEGFKDETIPKIMCHRSANQKPLFIDNFTVAIACDKPIETNLPNLNINEPSQIAEFIKSYFELIR</sequence>
<evidence type="ECO:0000313" key="3">
    <source>
        <dbReference type="Proteomes" id="UP000319483"/>
    </source>
</evidence>
<accession>A0A556SBG4</accession>
<dbReference type="CDD" id="cd03116">
    <property type="entry name" value="MobB"/>
    <property type="match status" value="1"/>
</dbReference>
<dbReference type="GO" id="GO:0005525">
    <property type="term" value="F:GTP binding"/>
    <property type="evidence" value="ECO:0007669"/>
    <property type="project" value="InterPro"/>
</dbReference>
<comment type="caution">
    <text evidence="2">The sequence shown here is derived from an EMBL/GenBank/DDBJ whole genome shotgun (WGS) entry which is preliminary data.</text>
</comment>
<dbReference type="GO" id="GO:0006777">
    <property type="term" value="P:Mo-molybdopterin cofactor biosynthetic process"/>
    <property type="evidence" value="ECO:0007669"/>
    <property type="project" value="InterPro"/>
</dbReference>
<dbReference type="PANTHER" id="PTHR40072:SF1">
    <property type="entry name" value="MOLYBDOPTERIN-GUANINE DINUCLEOTIDE BIOSYNTHESIS ADAPTER PROTEIN"/>
    <property type="match status" value="1"/>
</dbReference>
<gene>
    <name evidence="2" type="primary">mobB</name>
    <name evidence="2" type="ORF">FPQ15_08005</name>
</gene>
<name>A0A556SBG4_9GAMM</name>
<protein>
    <submittedName>
        <fullName evidence="2">Molybdopterin-guanine dinucleotide biosynthesis protein B</fullName>
    </submittedName>
</protein>
<dbReference type="SUPFAM" id="SSF52540">
    <property type="entry name" value="P-loop containing nucleoside triphosphate hydrolases"/>
    <property type="match status" value="1"/>
</dbReference>
<reference evidence="2 3" key="1">
    <citation type="submission" date="2019-07" db="EMBL/GenBank/DDBJ databases">
        <title>Gilliamella genomes.</title>
        <authorList>
            <person name="Zheng H."/>
        </authorList>
    </citation>
    <scope>NUCLEOTIDE SEQUENCE [LARGE SCALE GENOMIC DNA]</scope>
    <source>
        <strain evidence="2 3">W8127</strain>
    </source>
</reference>
<evidence type="ECO:0000259" key="1">
    <source>
        <dbReference type="Pfam" id="PF03205"/>
    </source>
</evidence>
<evidence type="ECO:0000313" key="2">
    <source>
        <dbReference type="EMBL" id="TSJ98445.1"/>
    </source>
</evidence>
<dbReference type="AlphaFoldDB" id="A0A556SBG4"/>
<dbReference type="InterPro" id="IPR027417">
    <property type="entry name" value="P-loop_NTPase"/>
</dbReference>
<dbReference type="InterPro" id="IPR052539">
    <property type="entry name" value="MGD_biosynthesis_adapter"/>
</dbReference>
<feature type="domain" description="Molybdopterin-guanine dinucleotide biosynthesis protein B (MobB)" evidence="1">
    <location>
        <begin position="6"/>
        <end position="135"/>
    </location>
</feature>
<dbReference type="Pfam" id="PF03205">
    <property type="entry name" value="MobB"/>
    <property type="match status" value="1"/>
</dbReference>
<dbReference type="PANTHER" id="PTHR40072">
    <property type="entry name" value="MOLYBDOPTERIN-GUANINE DINUCLEOTIDE BIOSYNTHESIS ADAPTER PROTEIN-RELATED"/>
    <property type="match status" value="1"/>
</dbReference>